<dbReference type="RefSeq" id="WP_106607225.1">
    <property type="nucleotide sequence ID" value="NZ_PYGJ01000002.1"/>
</dbReference>
<dbReference type="PANTHER" id="PTHR21152">
    <property type="entry name" value="AMINOTRANSFERASE CLASS V"/>
    <property type="match status" value="1"/>
</dbReference>
<feature type="domain" description="Aminotransferase class V" evidence="6">
    <location>
        <begin position="73"/>
        <end position="282"/>
    </location>
</feature>
<reference evidence="7 8" key="1">
    <citation type="submission" date="2018-03" db="EMBL/GenBank/DDBJ databases">
        <title>Genomic Encyclopedia of Archaeal and Bacterial Type Strains, Phase II (KMG-II): from individual species to whole genera.</title>
        <authorList>
            <person name="Goeker M."/>
        </authorList>
    </citation>
    <scope>NUCLEOTIDE SEQUENCE [LARGE SCALE GENOMIC DNA]</scope>
    <source>
        <strain evidence="7 8">DSM 100673</strain>
    </source>
</reference>
<dbReference type="GO" id="GO:0004760">
    <property type="term" value="F:L-serine-pyruvate transaminase activity"/>
    <property type="evidence" value="ECO:0007669"/>
    <property type="project" value="TreeGrafter"/>
</dbReference>
<dbReference type="OrthoDB" id="389074at2"/>
<evidence type="ECO:0000313" key="7">
    <source>
        <dbReference type="EMBL" id="PSL21019.1"/>
    </source>
</evidence>
<dbReference type="Proteomes" id="UP000240418">
    <property type="component" value="Unassembled WGS sequence"/>
</dbReference>
<evidence type="ECO:0000256" key="5">
    <source>
        <dbReference type="PIRSR" id="PIRSR000524-50"/>
    </source>
</evidence>
<dbReference type="InterPro" id="IPR000192">
    <property type="entry name" value="Aminotrans_V_dom"/>
</dbReference>
<keyword evidence="8" id="KW-1185">Reference proteome</keyword>
<dbReference type="GO" id="GO:0019265">
    <property type="term" value="P:glycine biosynthetic process, by transamination of glyoxylate"/>
    <property type="evidence" value="ECO:0007669"/>
    <property type="project" value="TreeGrafter"/>
</dbReference>
<dbReference type="InterPro" id="IPR024169">
    <property type="entry name" value="SP_NH2Trfase/AEP_transaminase"/>
</dbReference>
<comment type="cofactor">
    <cofactor evidence="1 5">
        <name>pyridoxal 5'-phosphate</name>
        <dbReference type="ChEBI" id="CHEBI:597326"/>
    </cofactor>
</comment>
<comment type="similarity">
    <text evidence="2">Belongs to the class-V pyridoxal-phosphate-dependent aminotransferase family.</text>
</comment>
<dbReference type="Gene3D" id="3.40.640.10">
    <property type="entry name" value="Type I PLP-dependent aspartate aminotransferase-like (Major domain)"/>
    <property type="match status" value="1"/>
</dbReference>
<sequence length="400" mass="43371">MDLNQGRTYLAIPGPSVMPDAVLRAMHRASPNIYEGELIGMMPDILRDLKRVARTQHEAAIYIGNGHAVWEASLANVVEEGDKVLVLASGWFGHGWSDMARALGVECEVLEFGRRQPADVARVAEALAADKSHSFKAVLAVHVDTSSSAKSDIAAIRAALDSTGHSALLMVDCIASLGCDRFEMDDWGVDVMVAACQKGLMVPAGVGFVFYNDKADRVRGEMRRVSKYWDWRPRTNPEIFALHFCGTAPTHHLYGLRTALDMIHEEGLENVWKRHKILAHAIWAASETWAMQGPFELNITEPTHRSHAVTSLRIGVPHGTSLRRWTQETAGLTLGIGLGMATEEDPQSDGFFRFGHMGHVNAQMILGMLATVQTGLVALGIPHGVGGVDAAAAVIAGSDV</sequence>
<evidence type="ECO:0000259" key="6">
    <source>
        <dbReference type="Pfam" id="PF00266"/>
    </source>
</evidence>
<gene>
    <name evidence="7" type="ORF">CLV88_102138</name>
</gene>
<name>A0A2P8FH40_9RHOB</name>
<dbReference type="PANTHER" id="PTHR21152:SF40">
    <property type="entry name" value="ALANINE--GLYOXYLATE AMINOTRANSFERASE"/>
    <property type="match status" value="1"/>
</dbReference>
<feature type="binding site" evidence="4">
    <location>
        <position position="353"/>
    </location>
    <ligand>
        <name>substrate</name>
    </ligand>
</feature>
<dbReference type="InterPro" id="IPR015424">
    <property type="entry name" value="PyrdxlP-dep_Trfase"/>
</dbReference>
<evidence type="ECO:0000256" key="4">
    <source>
        <dbReference type="PIRSR" id="PIRSR000524-1"/>
    </source>
</evidence>
<accession>A0A2P8FH40</accession>
<evidence type="ECO:0000256" key="2">
    <source>
        <dbReference type="ARBA" id="ARBA00009236"/>
    </source>
</evidence>
<evidence type="ECO:0000256" key="3">
    <source>
        <dbReference type="ARBA" id="ARBA00022898"/>
    </source>
</evidence>
<dbReference type="Gene3D" id="3.90.1150.10">
    <property type="entry name" value="Aspartate Aminotransferase, domain 1"/>
    <property type="match status" value="1"/>
</dbReference>
<protein>
    <submittedName>
        <fullName evidence="7">Alanine-glyoxylate transaminase/serine-glyoxylate transaminase/serine-pyruvate transaminase</fullName>
    </submittedName>
</protein>
<dbReference type="InterPro" id="IPR015422">
    <property type="entry name" value="PyrdxlP-dep_Trfase_small"/>
</dbReference>
<dbReference type="PIRSF" id="PIRSF000524">
    <property type="entry name" value="SPT"/>
    <property type="match status" value="1"/>
</dbReference>
<evidence type="ECO:0000313" key="8">
    <source>
        <dbReference type="Proteomes" id="UP000240418"/>
    </source>
</evidence>
<evidence type="ECO:0000256" key="1">
    <source>
        <dbReference type="ARBA" id="ARBA00001933"/>
    </source>
</evidence>
<feature type="modified residue" description="N6-(pyridoxal phosphate)lysine" evidence="5">
    <location>
        <position position="198"/>
    </location>
</feature>
<keyword evidence="3 5" id="KW-0663">Pyridoxal phosphate</keyword>
<keyword evidence="7" id="KW-0670">Pyruvate</keyword>
<proteinExistence type="inferred from homology"/>
<dbReference type="EMBL" id="PYGJ01000002">
    <property type="protein sequence ID" value="PSL21019.1"/>
    <property type="molecule type" value="Genomic_DNA"/>
</dbReference>
<dbReference type="InterPro" id="IPR015421">
    <property type="entry name" value="PyrdxlP-dep_Trfase_major"/>
</dbReference>
<dbReference type="GO" id="GO:0008453">
    <property type="term" value="F:alanine-glyoxylate transaminase activity"/>
    <property type="evidence" value="ECO:0007669"/>
    <property type="project" value="TreeGrafter"/>
</dbReference>
<organism evidence="7 8">
    <name type="scientific">Shimia abyssi</name>
    <dbReference type="NCBI Taxonomy" id="1662395"/>
    <lineage>
        <taxon>Bacteria</taxon>
        <taxon>Pseudomonadati</taxon>
        <taxon>Pseudomonadota</taxon>
        <taxon>Alphaproteobacteria</taxon>
        <taxon>Rhodobacterales</taxon>
        <taxon>Roseobacteraceae</taxon>
    </lineage>
</organism>
<dbReference type="AlphaFoldDB" id="A0A2P8FH40"/>
<dbReference type="FunFam" id="3.90.1150.10:FF:000204">
    <property type="entry name" value="Hypothetical aminotransferase"/>
    <property type="match status" value="1"/>
</dbReference>
<dbReference type="SUPFAM" id="SSF53383">
    <property type="entry name" value="PLP-dependent transferases"/>
    <property type="match status" value="1"/>
</dbReference>
<dbReference type="Pfam" id="PF00266">
    <property type="entry name" value="Aminotran_5"/>
    <property type="match status" value="1"/>
</dbReference>
<comment type="caution">
    <text evidence="7">The sequence shown here is derived from an EMBL/GenBank/DDBJ whole genome shotgun (WGS) entry which is preliminary data.</text>
</comment>